<gene>
    <name evidence="2" type="ORF">SAMN04488128_101512</name>
</gene>
<feature type="signal peptide" evidence="1">
    <location>
        <begin position="1"/>
        <end position="21"/>
    </location>
</feature>
<dbReference type="OrthoDB" id="1491239at2"/>
<dbReference type="Proteomes" id="UP000190367">
    <property type="component" value="Unassembled WGS sequence"/>
</dbReference>
<evidence type="ECO:0008006" key="4">
    <source>
        <dbReference type="Google" id="ProtNLM"/>
    </source>
</evidence>
<organism evidence="2 3">
    <name type="scientific">Chitinophaga eiseniae</name>
    <dbReference type="NCBI Taxonomy" id="634771"/>
    <lineage>
        <taxon>Bacteria</taxon>
        <taxon>Pseudomonadati</taxon>
        <taxon>Bacteroidota</taxon>
        <taxon>Chitinophagia</taxon>
        <taxon>Chitinophagales</taxon>
        <taxon>Chitinophagaceae</taxon>
        <taxon>Chitinophaga</taxon>
    </lineage>
</organism>
<sequence length="409" mass="45171">MRKKIYTSVTALLLLASAAEAQHGINSIYSAYGIGDLETRDYSRNFGLGSTGIGRRNSGYLNELNPASYSALPTQNFMFDASLKGQYLSYSGSNISQTATDLNFKRLALGFKAARWWGIGAGITPFSTVDYKLLNNKFITGTGTPITATTTGTGGLNRAYISNGFQLNKHFSVGVSTGFLFGPINISQTVGSDSLATQHNQYTFKPNFTAGAQYVAKLSKDWQLGLGATYRFETKMKLQQKLNIVNQDNTPYYTEQLAPGYFTLPAEFGGGISLTNNTITWVADYRRQQWNGLGDKGLNYYYQDGQRFSTGVEYAINKQYYNRPIEGLILQAGFSYNESPLVIKNTVIKDISGTLGLSLPGKTGQLRYYVGIEAGQRGTTANGLIKENYVNAVFNFSLRDIWFLKRLNQ</sequence>
<evidence type="ECO:0000313" key="3">
    <source>
        <dbReference type="Proteomes" id="UP000190367"/>
    </source>
</evidence>
<proteinExistence type="predicted"/>
<keyword evidence="1" id="KW-0732">Signal</keyword>
<dbReference type="EMBL" id="FUWZ01000001">
    <property type="protein sequence ID" value="SJZ50537.1"/>
    <property type="molecule type" value="Genomic_DNA"/>
</dbReference>
<reference evidence="3" key="1">
    <citation type="submission" date="2017-02" db="EMBL/GenBank/DDBJ databases">
        <authorList>
            <person name="Varghese N."/>
            <person name="Submissions S."/>
        </authorList>
    </citation>
    <scope>NUCLEOTIDE SEQUENCE [LARGE SCALE GENOMIC DNA]</scope>
    <source>
        <strain evidence="3">DSM 22224</strain>
    </source>
</reference>
<dbReference type="Gene3D" id="2.40.160.60">
    <property type="entry name" value="Outer membrane protein transport protein (OMPP1/FadL/TodX)"/>
    <property type="match status" value="1"/>
</dbReference>
<dbReference type="STRING" id="634771.SAMN04488128_101512"/>
<accession>A0A1T4L7G5</accession>
<evidence type="ECO:0000313" key="2">
    <source>
        <dbReference type="EMBL" id="SJZ50537.1"/>
    </source>
</evidence>
<keyword evidence="3" id="KW-1185">Reference proteome</keyword>
<feature type="chain" id="PRO_5012978800" description="Long-chain fatty acid transport protein" evidence="1">
    <location>
        <begin position="22"/>
        <end position="409"/>
    </location>
</feature>
<dbReference type="AlphaFoldDB" id="A0A1T4L7G5"/>
<dbReference type="RefSeq" id="WP_143312743.1">
    <property type="nucleotide sequence ID" value="NZ_FUWZ01000001.1"/>
</dbReference>
<name>A0A1T4L7G5_9BACT</name>
<evidence type="ECO:0000256" key="1">
    <source>
        <dbReference type="SAM" id="SignalP"/>
    </source>
</evidence>
<dbReference type="SUPFAM" id="SSF56935">
    <property type="entry name" value="Porins"/>
    <property type="match status" value="1"/>
</dbReference>
<protein>
    <recommendedName>
        <fullName evidence="4">Long-chain fatty acid transport protein</fullName>
    </recommendedName>
</protein>